<organism evidence="2 3">
    <name type="scientific">Janthinobacterium lividum</name>
    <dbReference type="NCBI Taxonomy" id="29581"/>
    <lineage>
        <taxon>Bacteria</taxon>
        <taxon>Pseudomonadati</taxon>
        <taxon>Pseudomonadota</taxon>
        <taxon>Betaproteobacteria</taxon>
        <taxon>Burkholderiales</taxon>
        <taxon>Oxalobacteraceae</taxon>
        <taxon>Janthinobacterium</taxon>
    </lineage>
</organism>
<dbReference type="GO" id="GO:0003676">
    <property type="term" value="F:nucleic acid binding"/>
    <property type="evidence" value="ECO:0007669"/>
    <property type="project" value="InterPro"/>
</dbReference>
<dbReference type="Proteomes" id="UP000662821">
    <property type="component" value="Chromosome"/>
</dbReference>
<sequence length="121" mass="13557">MFRPRCSLKNSANSHGWLETRVSAIDSTPHARACGIVTVRQRPGTAKGVVFITLEDEHGTVNVICWPSLVEEYRREVMSAELLGVYGIWQSESGVRHLVAKRLVDLSHLLGEIPTKSRDFQ</sequence>
<reference evidence="2 3" key="1">
    <citation type="submission" date="2021-03" db="EMBL/GenBank/DDBJ databases">
        <title>Draft genome sequence of Janthinobacterium sp. strain PLB02 isolated from infected primmorphs (Lubomirskia baicalensis).</title>
        <authorList>
            <person name="Chernogor L.I."/>
            <person name="Belikov S.I."/>
            <person name="Petrushin I.S."/>
        </authorList>
    </citation>
    <scope>NUCLEOTIDE SEQUENCE [LARGE SCALE GENOMIC DNA]</scope>
    <source>
        <strain evidence="2 3">PLB02</strain>
    </source>
</reference>
<name>A0AAJ4MPB8_9BURK</name>
<evidence type="ECO:0000313" key="2">
    <source>
        <dbReference type="EMBL" id="QSX94601.1"/>
    </source>
</evidence>
<feature type="domain" description="OB" evidence="1">
    <location>
        <begin position="34"/>
        <end position="104"/>
    </location>
</feature>
<dbReference type="CDD" id="cd04485">
    <property type="entry name" value="DnaE_OBF"/>
    <property type="match status" value="1"/>
</dbReference>
<dbReference type="EMBL" id="CP071520">
    <property type="protein sequence ID" value="QSX94601.1"/>
    <property type="molecule type" value="Genomic_DNA"/>
</dbReference>
<dbReference type="Pfam" id="PF01336">
    <property type="entry name" value="tRNA_anti-codon"/>
    <property type="match status" value="1"/>
</dbReference>
<accession>A0AAJ4MPB8</accession>
<dbReference type="InterPro" id="IPR004365">
    <property type="entry name" value="NA-bd_OB_tRNA"/>
</dbReference>
<evidence type="ECO:0000259" key="1">
    <source>
        <dbReference type="Pfam" id="PF01336"/>
    </source>
</evidence>
<proteinExistence type="predicted"/>
<evidence type="ECO:0000313" key="3">
    <source>
        <dbReference type="Proteomes" id="UP000662821"/>
    </source>
</evidence>
<protein>
    <recommendedName>
        <fullName evidence="1">OB domain-containing protein</fullName>
    </recommendedName>
</protein>
<dbReference type="AlphaFoldDB" id="A0AAJ4MPB8"/>
<gene>
    <name evidence="2" type="ORF">J3P46_17940</name>
</gene>